<dbReference type="InterPro" id="IPR050508">
    <property type="entry name" value="Methyltransf_Superfamily"/>
</dbReference>
<sequence>MTAPDGVPPQAWDEFSRHYDRQLWLERAAVATALALLRPQPDERVLDVATGTGEALRQLAACRDRPRQAIGIDQSAAMLSHVPALPGGWATQQADARALPFAASCFDVAISSYLLHLLMPTDVPIVLAELRRVLRPGGRLVTVTPAIPPRGLTRPLARALDRLAALRPHRYGGLRALDVRPALIDAGFQVAEARWNLRGYPTLCVLARSRG</sequence>
<name>A0ABY5DUK0_9ACTN</name>
<keyword evidence="2" id="KW-0489">Methyltransferase</keyword>
<accession>A0ABY5DUK0</accession>
<dbReference type="EMBL" id="CP098502">
    <property type="protein sequence ID" value="UTI64335.1"/>
    <property type="molecule type" value="Genomic_DNA"/>
</dbReference>
<dbReference type="PANTHER" id="PTHR42912:SF80">
    <property type="entry name" value="METHYLTRANSFERASE DOMAIN-CONTAINING PROTEIN"/>
    <property type="match status" value="1"/>
</dbReference>
<proteinExistence type="predicted"/>
<keyword evidence="2" id="KW-0808">Transferase</keyword>
<evidence type="ECO:0000259" key="1">
    <source>
        <dbReference type="Pfam" id="PF13649"/>
    </source>
</evidence>
<dbReference type="InterPro" id="IPR041698">
    <property type="entry name" value="Methyltransf_25"/>
</dbReference>
<keyword evidence="3" id="KW-1185">Reference proteome</keyword>
<dbReference type="GO" id="GO:0032259">
    <property type="term" value="P:methylation"/>
    <property type="evidence" value="ECO:0007669"/>
    <property type="project" value="UniProtKB-KW"/>
</dbReference>
<dbReference type="CDD" id="cd02440">
    <property type="entry name" value="AdoMet_MTases"/>
    <property type="match status" value="1"/>
</dbReference>
<dbReference type="Proteomes" id="UP001056035">
    <property type="component" value="Chromosome"/>
</dbReference>
<dbReference type="Gene3D" id="3.40.50.150">
    <property type="entry name" value="Vaccinia Virus protein VP39"/>
    <property type="match status" value="1"/>
</dbReference>
<evidence type="ECO:0000313" key="2">
    <source>
        <dbReference type="EMBL" id="UTI64335.1"/>
    </source>
</evidence>
<evidence type="ECO:0000313" key="3">
    <source>
        <dbReference type="Proteomes" id="UP001056035"/>
    </source>
</evidence>
<dbReference type="SUPFAM" id="SSF53335">
    <property type="entry name" value="S-adenosyl-L-methionine-dependent methyltransferases"/>
    <property type="match status" value="1"/>
</dbReference>
<reference evidence="2 3" key="1">
    <citation type="submission" date="2022-06" db="EMBL/GenBank/DDBJ databases">
        <title>Paraconexibacter antarcticus.</title>
        <authorList>
            <person name="Kim C.S."/>
        </authorList>
    </citation>
    <scope>NUCLEOTIDE SEQUENCE [LARGE SCALE GENOMIC DNA]</scope>
    <source>
        <strain evidence="2 3">02-257</strain>
    </source>
</reference>
<dbReference type="GO" id="GO:0008168">
    <property type="term" value="F:methyltransferase activity"/>
    <property type="evidence" value="ECO:0007669"/>
    <property type="project" value="UniProtKB-KW"/>
</dbReference>
<feature type="domain" description="Methyltransferase" evidence="1">
    <location>
        <begin position="45"/>
        <end position="138"/>
    </location>
</feature>
<dbReference type="RefSeq" id="WP_254571041.1">
    <property type="nucleotide sequence ID" value="NZ_CP098502.1"/>
</dbReference>
<gene>
    <name evidence="2" type="ORF">NBH00_23725</name>
</gene>
<dbReference type="InterPro" id="IPR029063">
    <property type="entry name" value="SAM-dependent_MTases_sf"/>
</dbReference>
<protein>
    <submittedName>
        <fullName evidence="2">Class I SAM-dependent methyltransferase</fullName>
    </submittedName>
</protein>
<organism evidence="2 3">
    <name type="scientific">Paraconexibacter antarcticus</name>
    <dbReference type="NCBI Taxonomy" id="2949664"/>
    <lineage>
        <taxon>Bacteria</taxon>
        <taxon>Bacillati</taxon>
        <taxon>Actinomycetota</taxon>
        <taxon>Thermoleophilia</taxon>
        <taxon>Solirubrobacterales</taxon>
        <taxon>Paraconexibacteraceae</taxon>
        <taxon>Paraconexibacter</taxon>
    </lineage>
</organism>
<dbReference type="Pfam" id="PF13649">
    <property type="entry name" value="Methyltransf_25"/>
    <property type="match status" value="1"/>
</dbReference>
<dbReference type="PANTHER" id="PTHR42912">
    <property type="entry name" value="METHYLTRANSFERASE"/>
    <property type="match status" value="1"/>
</dbReference>